<accession>A0ACC5YEW4</accession>
<reference evidence="1" key="1">
    <citation type="submission" date="2020-02" db="EMBL/GenBank/DDBJ databases">
        <title>Genome sequencing of the panga catfish, Pangasius djambal.</title>
        <authorList>
            <person name="Wen M."/>
            <person name="Zahm M."/>
            <person name="Roques C."/>
            <person name="Cabau C."/>
            <person name="Klopp C."/>
            <person name="Donnadieu C."/>
            <person name="Jouanno E."/>
            <person name="Avarre J.-C."/>
            <person name="Campet M."/>
            <person name="Ha T."/>
            <person name="Dugue R."/>
            <person name="Lampietro C."/>
            <person name="Louis A."/>
            <person name="Herpin A."/>
            <person name="Echchiki A."/>
            <person name="Berthelot C."/>
            <person name="Parey E."/>
            <person name="Roest-Crollius H."/>
            <person name="Braasch I."/>
            <person name="Postlethwait J.H."/>
            <person name="Bobe J."/>
            <person name="Montfort J."/>
            <person name="Bouchez O."/>
            <person name="Begum T."/>
            <person name="Schartl M."/>
            <person name="Gustiano R."/>
            <person name="Guiguen Y."/>
        </authorList>
    </citation>
    <scope>NUCLEOTIDE SEQUENCE</scope>
    <source>
        <strain evidence="1">Pdj_M5554</strain>
    </source>
</reference>
<name>A0ACC5YEW4_9TELE</name>
<sequence length="147" mass="15991">MDAPLIVFLTSSFMARSSHEILNDHCNIFISMTWSICSCFVNAGQHSAPYSAMGRTTVFVHLGLEQSQRRVTFHLPDGSQESCNATGPVEQEVGSSASATSTTQSLPLGFPQDEYYEQTSPNSRTEGDGNSDPESSECLLLSFCTTH</sequence>
<protein>
    <submittedName>
        <fullName evidence="1">Uncharacterized protein</fullName>
    </submittedName>
</protein>
<gene>
    <name evidence="1" type="ORF">PDJAM_G00232540</name>
</gene>
<organism evidence="1 2">
    <name type="scientific">Pangasius djambal</name>
    <dbReference type="NCBI Taxonomy" id="1691987"/>
    <lineage>
        <taxon>Eukaryota</taxon>
        <taxon>Metazoa</taxon>
        <taxon>Chordata</taxon>
        <taxon>Craniata</taxon>
        <taxon>Vertebrata</taxon>
        <taxon>Euteleostomi</taxon>
        <taxon>Actinopterygii</taxon>
        <taxon>Neopterygii</taxon>
        <taxon>Teleostei</taxon>
        <taxon>Ostariophysi</taxon>
        <taxon>Siluriformes</taxon>
        <taxon>Pangasiidae</taxon>
        <taxon>Pangasius</taxon>
    </lineage>
</organism>
<evidence type="ECO:0000313" key="1">
    <source>
        <dbReference type="EMBL" id="MCJ8734189.1"/>
    </source>
</evidence>
<dbReference type="EMBL" id="CM040981">
    <property type="protein sequence ID" value="MCJ8734189.1"/>
    <property type="molecule type" value="Genomic_DNA"/>
</dbReference>
<dbReference type="Proteomes" id="UP000830395">
    <property type="component" value="Chromosome 7"/>
</dbReference>
<keyword evidence="2" id="KW-1185">Reference proteome</keyword>
<proteinExistence type="predicted"/>
<evidence type="ECO:0000313" key="2">
    <source>
        <dbReference type="Proteomes" id="UP000830395"/>
    </source>
</evidence>
<comment type="caution">
    <text evidence="1">The sequence shown here is derived from an EMBL/GenBank/DDBJ whole genome shotgun (WGS) entry which is preliminary data.</text>
</comment>